<feature type="binding site" evidence="9">
    <location>
        <position position="75"/>
    </location>
    <ligand>
        <name>L-histidine</name>
        <dbReference type="ChEBI" id="CHEBI:57595"/>
    </ligand>
</feature>
<dbReference type="GO" id="GO:0032543">
    <property type="term" value="P:mitochondrial translation"/>
    <property type="evidence" value="ECO:0007669"/>
    <property type="project" value="TreeGrafter"/>
</dbReference>
<dbReference type="InterPro" id="IPR036621">
    <property type="entry name" value="Anticodon-bd_dom_sf"/>
</dbReference>
<keyword evidence="7" id="KW-0030">Aminoacyl-tRNA synthetase</keyword>
<dbReference type="GO" id="GO:0003723">
    <property type="term" value="F:RNA binding"/>
    <property type="evidence" value="ECO:0007669"/>
    <property type="project" value="TreeGrafter"/>
</dbReference>
<gene>
    <name evidence="12" type="ORF">Cfor_04595</name>
</gene>
<dbReference type="Gene3D" id="3.30.930.10">
    <property type="entry name" value="Bira Bifunctional Protein, Domain 2"/>
    <property type="match status" value="1"/>
</dbReference>
<dbReference type="SUPFAM" id="SSF52954">
    <property type="entry name" value="Class II aaRS ABD-related"/>
    <property type="match status" value="1"/>
</dbReference>
<dbReference type="SUPFAM" id="SSF55681">
    <property type="entry name" value="Class II aaRS and biotin synthetases"/>
    <property type="match status" value="1"/>
</dbReference>
<dbReference type="CDD" id="cd00859">
    <property type="entry name" value="HisRS_anticodon"/>
    <property type="match status" value="1"/>
</dbReference>
<dbReference type="InterPro" id="IPR033656">
    <property type="entry name" value="HisRS_anticodon"/>
</dbReference>
<evidence type="ECO:0000256" key="6">
    <source>
        <dbReference type="ARBA" id="ARBA00022917"/>
    </source>
</evidence>
<evidence type="ECO:0000313" key="13">
    <source>
        <dbReference type="Proteomes" id="UP000502823"/>
    </source>
</evidence>
<name>A0A6L2PFD8_COPFO</name>
<feature type="binding site" evidence="9">
    <location>
        <begin position="233"/>
        <end position="234"/>
    </location>
    <ligand>
        <name>L-histidine</name>
        <dbReference type="ChEBI" id="CHEBI:57595"/>
    </ligand>
</feature>
<dbReference type="Proteomes" id="UP000502823">
    <property type="component" value="Unassembled WGS sequence"/>
</dbReference>
<evidence type="ECO:0000256" key="2">
    <source>
        <dbReference type="ARBA" id="ARBA00012815"/>
    </source>
</evidence>
<proteinExistence type="inferred from homology"/>
<keyword evidence="4" id="KW-0547">Nucleotide-binding</keyword>
<feature type="binding site" evidence="9">
    <location>
        <position position="59"/>
    </location>
    <ligand>
        <name>L-histidine</name>
        <dbReference type="ChEBI" id="CHEBI:57595"/>
    </ligand>
</feature>
<evidence type="ECO:0000256" key="3">
    <source>
        <dbReference type="ARBA" id="ARBA00022598"/>
    </source>
</evidence>
<evidence type="ECO:0000256" key="4">
    <source>
        <dbReference type="ARBA" id="ARBA00022741"/>
    </source>
</evidence>
<evidence type="ECO:0000256" key="1">
    <source>
        <dbReference type="ARBA" id="ARBA00008226"/>
    </source>
</evidence>
<dbReference type="CDD" id="cd00773">
    <property type="entry name" value="HisRS-like_core"/>
    <property type="match status" value="1"/>
</dbReference>
<feature type="domain" description="Class II Histidinyl-tRNA synthetase (HisRS)-like catalytic core" evidence="11">
    <location>
        <begin position="3"/>
        <end position="285"/>
    </location>
</feature>
<accession>A0A6L2PFD8</accession>
<feature type="binding site" evidence="9">
    <location>
        <position position="79"/>
    </location>
    <ligand>
        <name>L-histidine</name>
        <dbReference type="ChEBI" id="CHEBI:57595"/>
    </ligand>
</feature>
<dbReference type="Pfam" id="PF03129">
    <property type="entry name" value="HGTP_anticodon"/>
    <property type="match status" value="1"/>
</dbReference>
<dbReference type="EMBL" id="BLKM01000280">
    <property type="protein sequence ID" value="GFG31096.1"/>
    <property type="molecule type" value="Genomic_DNA"/>
</dbReference>
<evidence type="ECO:0000313" key="12">
    <source>
        <dbReference type="EMBL" id="GFG31096.1"/>
    </source>
</evidence>
<dbReference type="PANTHER" id="PTHR11476:SF7">
    <property type="entry name" value="HISTIDINE--TRNA LIGASE"/>
    <property type="match status" value="1"/>
</dbReference>
<dbReference type="GO" id="GO:0006427">
    <property type="term" value="P:histidyl-tRNA aminoacylation"/>
    <property type="evidence" value="ECO:0007669"/>
    <property type="project" value="TreeGrafter"/>
</dbReference>
<dbReference type="GO" id="GO:0005829">
    <property type="term" value="C:cytosol"/>
    <property type="evidence" value="ECO:0007669"/>
    <property type="project" value="TreeGrafter"/>
</dbReference>
<evidence type="ECO:0000256" key="5">
    <source>
        <dbReference type="ARBA" id="ARBA00022840"/>
    </source>
</evidence>
<dbReference type="FunFam" id="3.30.930.10:FF:000061">
    <property type="entry name" value="Histidine--tRNA ligase, cytoplasmic"/>
    <property type="match status" value="1"/>
</dbReference>
<dbReference type="GO" id="GO:0005739">
    <property type="term" value="C:mitochondrion"/>
    <property type="evidence" value="ECO:0007669"/>
    <property type="project" value="TreeGrafter"/>
</dbReference>
<dbReference type="Gene3D" id="3.40.50.800">
    <property type="entry name" value="Anticodon-binding domain"/>
    <property type="match status" value="1"/>
</dbReference>
<evidence type="ECO:0000256" key="7">
    <source>
        <dbReference type="ARBA" id="ARBA00023146"/>
    </source>
</evidence>
<reference evidence="13" key="1">
    <citation type="submission" date="2020-01" db="EMBL/GenBank/DDBJ databases">
        <title>Draft genome sequence of the Termite Coptotermes fromosanus.</title>
        <authorList>
            <person name="Itakura S."/>
            <person name="Yosikawa Y."/>
            <person name="Umezawa K."/>
        </authorList>
    </citation>
    <scope>NUCLEOTIDE SEQUENCE [LARGE SCALE GENOMIC DNA]</scope>
</reference>
<comment type="catalytic activity">
    <reaction evidence="8">
        <text>tRNA(His) + L-histidine + ATP = L-histidyl-tRNA(His) + AMP + diphosphate + H(+)</text>
        <dbReference type="Rhea" id="RHEA:17313"/>
        <dbReference type="Rhea" id="RHEA-COMP:9665"/>
        <dbReference type="Rhea" id="RHEA-COMP:9689"/>
        <dbReference type="ChEBI" id="CHEBI:15378"/>
        <dbReference type="ChEBI" id="CHEBI:30616"/>
        <dbReference type="ChEBI" id="CHEBI:33019"/>
        <dbReference type="ChEBI" id="CHEBI:57595"/>
        <dbReference type="ChEBI" id="CHEBI:78442"/>
        <dbReference type="ChEBI" id="CHEBI:78527"/>
        <dbReference type="ChEBI" id="CHEBI:456215"/>
        <dbReference type="EC" id="6.1.1.21"/>
    </reaction>
</comment>
<feature type="binding site" evidence="9">
    <location>
        <position position="229"/>
    </location>
    <ligand>
        <name>L-histidine</name>
        <dbReference type="ChEBI" id="CHEBI:57595"/>
    </ligand>
</feature>
<dbReference type="InterPro" id="IPR004154">
    <property type="entry name" value="Anticodon-bd"/>
</dbReference>
<dbReference type="FunCoup" id="A0A6L2PFD8">
    <property type="interactions" value="2141"/>
</dbReference>
<sequence length="405" mass="45784">MQEVLTGKYGEDSKLIYDLADQGGEFLSLRYDLTVPFARYLAMNKISNIKRYHIAKVYRRDNPAMMRGRYREFYQCDFDIAGQYDPMIPDVECVRVVSEILTSLNIGDFVIKVNHRQLLDGLFEACGVPSDKFRTVCSSVDKLDKSPWEEVRSEMVNEKGLAPSVADRIGEYVRLTGKVDLVEQLLLDEFLVAESKSARDGLEAMKLFLKYCTLYGLQDQVSFDLSLARGLDYYTGIIYEAVLLRESIGVGSIAGGGRYDNLVGMFDPKHKNVPCVGVSIGVERVFSVLEARIISSKTKVRTTEVEVYVASAQKNLLEDRMQLCKELWDADIKAEHSYKHNPKLLAQLQYCEEMGIPLAAILGESELARGVVKLRQVATRQEIEVQRETVAEAVRDLLNKINEQS</sequence>
<evidence type="ECO:0000256" key="8">
    <source>
        <dbReference type="ARBA" id="ARBA00047639"/>
    </source>
</evidence>
<dbReference type="EC" id="6.1.1.21" evidence="2"/>
<organism evidence="12 13">
    <name type="scientific">Coptotermes formosanus</name>
    <name type="common">Formosan subterranean termite</name>
    <dbReference type="NCBI Taxonomy" id="36987"/>
    <lineage>
        <taxon>Eukaryota</taxon>
        <taxon>Metazoa</taxon>
        <taxon>Ecdysozoa</taxon>
        <taxon>Arthropoda</taxon>
        <taxon>Hexapoda</taxon>
        <taxon>Insecta</taxon>
        <taxon>Pterygota</taxon>
        <taxon>Neoptera</taxon>
        <taxon>Polyneoptera</taxon>
        <taxon>Dictyoptera</taxon>
        <taxon>Blattodea</taxon>
        <taxon>Blattoidea</taxon>
        <taxon>Termitoidae</taxon>
        <taxon>Rhinotermitidae</taxon>
        <taxon>Coptotermes</taxon>
    </lineage>
</organism>
<comment type="caution">
    <text evidence="12">The sequence shown here is derived from an EMBL/GenBank/DDBJ whole genome shotgun (WGS) entry which is preliminary data.</text>
</comment>
<dbReference type="GO" id="GO:0004821">
    <property type="term" value="F:histidine-tRNA ligase activity"/>
    <property type="evidence" value="ECO:0007669"/>
    <property type="project" value="UniProtKB-EC"/>
</dbReference>
<comment type="similarity">
    <text evidence="1">Belongs to the class-II aminoacyl-tRNA synthetase family.</text>
</comment>
<dbReference type="FunFam" id="3.40.50.800:FF:000008">
    <property type="entry name" value="histidine--tRNA ligase, cytoplasmic isoform X1"/>
    <property type="match status" value="1"/>
</dbReference>
<dbReference type="GO" id="GO:0005524">
    <property type="term" value="F:ATP binding"/>
    <property type="evidence" value="ECO:0007669"/>
    <property type="project" value="UniProtKB-KW"/>
</dbReference>
<evidence type="ECO:0000259" key="10">
    <source>
        <dbReference type="Pfam" id="PF03129"/>
    </source>
</evidence>
<dbReference type="InterPro" id="IPR045864">
    <property type="entry name" value="aa-tRNA-synth_II/BPL/LPL"/>
</dbReference>
<dbReference type="AlphaFoldDB" id="A0A6L2PFD8"/>
<feature type="domain" description="Anticodon-binding" evidence="10">
    <location>
        <begin position="306"/>
        <end position="396"/>
    </location>
</feature>
<dbReference type="OrthoDB" id="1906957at2759"/>
<dbReference type="InParanoid" id="A0A6L2PFD8"/>
<evidence type="ECO:0000256" key="9">
    <source>
        <dbReference type="PIRSR" id="PIRSR001549-1"/>
    </source>
</evidence>
<evidence type="ECO:0000259" key="11">
    <source>
        <dbReference type="Pfam" id="PF13393"/>
    </source>
</evidence>
<keyword evidence="6" id="KW-0648">Protein biosynthesis</keyword>
<dbReference type="PANTHER" id="PTHR11476">
    <property type="entry name" value="HISTIDYL-TRNA SYNTHETASE"/>
    <property type="match status" value="1"/>
</dbReference>
<dbReference type="Pfam" id="PF13393">
    <property type="entry name" value="tRNA-synt_His"/>
    <property type="match status" value="1"/>
</dbReference>
<dbReference type="InterPro" id="IPR041715">
    <property type="entry name" value="HisRS-like_core"/>
</dbReference>
<keyword evidence="13" id="KW-1185">Reference proteome</keyword>
<feature type="binding site" evidence="9">
    <location>
        <begin position="32"/>
        <end position="34"/>
    </location>
    <ligand>
        <name>L-histidine</name>
        <dbReference type="ChEBI" id="CHEBI:57595"/>
    </ligand>
</feature>
<keyword evidence="5" id="KW-0067">ATP-binding</keyword>
<dbReference type="InterPro" id="IPR004516">
    <property type="entry name" value="HisRS/HisZ"/>
</dbReference>
<keyword evidence="3" id="KW-0436">Ligase</keyword>
<protein>
    <recommendedName>
        <fullName evidence="2">histidine--tRNA ligase</fullName>
        <ecNumber evidence="2">6.1.1.21</ecNumber>
    </recommendedName>
</protein>
<dbReference type="PIRSF" id="PIRSF001549">
    <property type="entry name" value="His-tRNA_synth"/>
    <property type="match status" value="1"/>
</dbReference>